<dbReference type="FunFam" id="1.10.10.60:FF:000185">
    <property type="entry name" value="MYB transcription factor"/>
    <property type="match status" value="1"/>
</dbReference>
<dbReference type="SUPFAM" id="SSF46689">
    <property type="entry name" value="Homeodomain-like"/>
    <property type="match status" value="1"/>
</dbReference>
<evidence type="ECO:0000256" key="6">
    <source>
        <dbReference type="ARBA" id="ARBA00023242"/>
    </source>
</evidence>
<evidence type="ECO:0000256" key="5">
    <source>
        <dbReference type="ARBA" id="ARBA00023163"/>
    </source>
</evidence>
<keyword evidence="5" id="KW-0804">Transcription</keyword>
<gene>
    <name evidence="9" type="ORF">Fot_30336</name>
</gene>
<dbReference type="PANTHER" id="PTHR47997:SF87">
    <property type="entry name" value="TRANSCRIPTION FACTOR MYB26"/>
    <property type="match status" value="1"/>
</dbReference>
<dbReference type="Proteomes" id="UP001604277">
    <property type="component" value="Unassembled WGS sequence"/>
</dbReference>
<dbReference type="CDD" id="cd00167">
    <property type="entry name" value="SANT"/>
    <property type="match status" value="1"/>
</dbReference>
<dbReference type="PANTHER" id="PTHR47997">
    <property type="entry name" value="MYB DOMAIN PROTEIN 55"/>
    <property type="match status" value="1"/>
</dbReference>
<dbReference type="GO" id="GO:0005634">
    <property type="term" value="C:nucleus"/>
    <property type="evidence" value="ECO:0007669"/>
    <property type="project" value="UniProtKB-SubCell"/>
</dbReference>
<dbReference type="InterPro" id="IPR009057">
    <property type="entry name" value="Homeodomain-like_sf"/>
</dbReference>
<feature type="domain" description="Myb-like" evidence="7">
    <location>
        <begin position="11"/>
        <end position="63"/>
    </location>
</feature>
<dbReference type="AlphaFoldDB" id="A0ABD1TV96"/>
<dbReference type="PROSITE" id="PS51294">
    <property type="entry name" value="HTH_MYB"/>
    <property type="match status" value="2"/>
</dbReference>
<evidence type="ECO:0000259" key="8">
    <source>
        <dbReference type="PROSITE" id="PS51294"/>
    </source>
</evidence>
<feature type="domain" description="HTH myb-type" evidence="8">
    <location>
        <begin position="11"/>
        <end position="67"/>
    </location>
</feature>
<name>A0ABD1TV96_9LAMI</name>
<reference evidence="10" key="1">
    <citation type="submission" date="2024-07" db="EMBL/GenBank/DDBJ databases">
        <title>Two chromosome-level genome assemblies of Korean endemic species Abeliophyllum distichum and Forsythia ovata (Oleaceae).</title>
        <authorList>
            <person name="Jang H."/>
        </authorList>
    </citation>
    <scope>NUCLEOTIDE SEQUENCE [LARGE SCALE GENOMIC DNA]</scope>
</reference>
<feature type="domain" description="HTH myb-type" evidence="8">
    <location>
        <begin position="69"/>
        <end position="99"/>
    </location>
</feature>
<evidence type="ECO:0000259" key="7">
    <source>
        <dbReference type="PROSITE" id="PS50090"/>
    </source>
</evidence>
<dbReference type="SMART" id="SM00717">
    <property type="entry name" value="SANT"/>
    <property type="match status" value="1"/>
</dbReference>
<dbReference type="InterPro" id="IPR017930">
    <property type="entry name" value="Myb_dom"/>
</dbReference>
<evidence type="ECO:0000313" key="10">
    <source>
        <dbReference type="Proteomes" id="UP001604277"/>
    </source>
</evidence>
<keyword evidence="3" id="KW-0805">Transcription regulation</keyword>
<dbReference type="InterPro" id="IPR051953">
    <property type="entry name" value="Plant_SW-associated_TFs"/>
</dbReference>
<comment type="subcellular location">
    <subcellularLocation>
        <location evidence="1">Nucleus</location>
    </subcellularLocation>
</comment>
<organism evidence="9 10">
    <name type="scientific">Forsythia ovata</name>
    <dbReference type="NCBI Taxonomy" id="205694"/>
    <lineage>
        <taxon>Eukaryota</taxon>
        <taxon>Viridiplantae</taxon>
        <taxon>Streptophyta</taxon>
        <taxon>Embryophyta</taxon>
        <taxon>Tracheophyta</taxon>
        <taxon>Spermatophyta</taxon>
        <taxon>Magnoliopsida</taxon>
        <taxon>eudicotyledons</taxon>
        <taxon>Gunneridae</taxon>
        <taxon>Pentapetalae</taxon>
        <taxon>asterids</taxon>
        <taxon>lamiids</taxon>
        <taxon>Lamiales</taxon>
        <taxon>Oleaceae</taxon>
        <taxon>Forsythieae</taxon>
        <taxon>Forsythia</taxon>
    </lineage>
</organism>
<keyword evidence="10" id="KW-1185">Reference proteome</keyword>
<keyword evidence="6" id="KW-0539">Nucleus</keyword>
<dbReference type="Gene3D" id="1.10.10.60">
    <property type="entry name" value="Homeodomain-like"/>
    <property type="match status" value="2"/>
</dbReference>
<evidence type="ECO:0000256" key="3">
    <source>
        <dbReference type="ARBA" id="ARBA00023015"/>
    </source>
</evidence>
<dbReference type="GO" id="GO:0003677">
    <property type="term" value="F:DNA binding"/>
    <property type="evidence" value="ECO:0007669"/>
    <property type="project" value="UniProtKB-KW"/>
</dbReference>
<evidence type="ECO:0000256" key="4">
    <source>
        <dbReference type="ARBA" id="ARBA00023125"/>
    </source>
</evidence>
<dbReference type="Pfam" id="PF00249">
    <property type="entry name" value="Myb_DNA-binding"/>
    <property type="match status" value="2"/>
</dbReference>
<evidence type="ECO:0000313" key="9">
    <source>
        <dbReference type="EMBL" id="KAL2516365.1"/>
    </source>
</evidence>
<dbReference type="EMBL" id="JBFOLJ010000008">
    <property type="protein sequence ID" value="KAL2516365.1"/>
    <property type="molecule type" value="Genomic_DNA"/>
</dbReference>
<comment type="caution">
    <text evidence="9">The sequence shown here is derived from an EMBL/GenBank/DDBJ whole genome shotgun (WGS) entry which is preliminary data.</text>
</comment>
<dbReference type="PROSITE" id="PS50090">
    <property type="entry name" value="MYB_LIKE"/>
    <property type="match status" value="2"/>
</dbReference>
<evidence type="ECO:0000256" key="2">
    <source>
        <dbReference type="ARBA" id="ARBA00022737"/>
    </source>
</evidence>
<keyword evidence="2" id="KW-0677">Repeat</keyword>
<feature type="domain" description="Myb-like" evidence="7">
    <location>
        <begin position="66"/>
        <end position="95"/>
    </location>
</feature>
<keyword evidence="4" id="KW-0238">DNA-binding</keyword>
<proteinExistence type="predicted"/>
<accession>A0ABD1TV96</accession>
<sequence length="340" mass="37627">MGHGHHTCCNKQKVKRGLWSPEEDEKLIRHITAYGHGCWSAVPRLAGLQRCGKSCRLRWINYLEAGSEKRKWAQIAKHLPGRTDNEVKNFWNSSIKKKLMAQNLSDMAAVSSDLAAISNLTNSRSTFQGFCSINPNSNLIPTAQMDQIYIPAAQNNPPPPGFDQVNFNTSLLPGLPSFPISSLDSSAYDLPLAYTPSEFQQSQLIDHQQQFIKQEETSMFITGGAAPTQFSNQLPLMGAYEDTSVINGVPKLSEMTNGNYYGMCSSSYKFFLHLLYKFLNQFLLQVPAVSHIQFIQSLMSAFNSSSSSSSSSTPSLSMSPLPCSGPFLLNPNQPSSWINP</sequence>
<dbReference type="InterPro" id="IPR001005">
    <property type="entry name" value="SANT/Myb"/>
</dbReference>
<evidence type="ECO:0000256" key="1">
    <source>
        <dbReference type="ARBA" id="ARBA00004123"/>
    </source>
</evidence>
<protein>
    <submittedName>
        <fullName evidence="9">Myb-related protein</fullName>
    </submittedName>
</protein>